<dbReference type="EMBL" id="NMRN01000023">
    <property type="protein sequence ID" value="PAS93091.1"/>
    <property type="molecule type" value="Genomic_DNA"/>
</dbReference>
<evidence type="ECO:0000256" key="2">
    <source>
        <dbReference type="SAM" id="SignalP"/>
    </source>
</evidence>
<gene>
    <name evidence="3" type="ORF">BGI27_09925</name>
    <name evidence="4" type="ORF">CGU29_09035</name>
</gene>
<feature type="chain" id="PRO_5012899439" evidence="2">
    <location>
        <begin position="20"/>
        <end position="115"/>
    </location>
</feature>
<dbReference type="AlphaFoldDB" id="A0A272ESK3"/>
<evidence type="ECO:0000313" key="3">
    <source>
        <dbReference type="EMBL" id="KAF7599058.1"/>
    </source>
</evidence>
<protein>
    <submittedName>
        <fullName evidence="4">Uncharacterized protein</fullName>
    </submittedName>
</protein>
<proteinExistence type="predicted"/>
<dbReference type="InterPro" id="IPR036700">
    <property type="entry name" value="BOBF_sf"/>
</dbReference>
<dbReference type="Pfam" id="PF04076">
    <property type="entry name" value="BOF"/>
    <property type="match status" value="1"/>
</dbReference>
<reference evidence="3 6" key="1">
    <citation type="submission" date="2016-08" db="EMBL/GenBank/DDBJ databases">
        <title>Candidatus Dactylopiibacterium carminicum genome sequence.</title>
        <authorList>
            <person name="Ramirez-Puebla S.T."/>
            <person name="Ormeno-Orrillo E."/>
            <person name="Vera-Ponce De Leon A."/>
            <person name="Luis L."/>
            <person name="Sanchez-Flores A."/>
            <person name="Monica R."/>
            <person name="Martinez-Romero E."/>
        </authorList>
    </citation>
    <scope>NUCLEOTIDE SEQUENCE [LARGE SCALE GENOMIC DNA]</scope>
    <source>
        <strain evidence="3">END1</strain>
    </source>
</reference>
<evidence type="ECO:0000313" key="4">
    <source>
        <dbReference type="EMBL" id="PAS93091.1"/>
    </source>
</evidence>
<feature type="signal peptide" evidence="2">
    <location>
        <begin position="1"/>
        <end position="19"/>
    </location>
</feature>
<dbReference type="Proteomes" id="UP000623509">
    <property type="component" value="Unassembled WGS sequence"/>
</dbReference>
<dbReference type="PANTHER" id="PTHR36571:SF1">
    <property type="entry name" value="PROTEIN YGIW"/>
    <property type="match status" value="1"/>
</dbReference>
<evidence type="ECO:0000256" key="1">
    <source>
        <dbReference type="ARBA" id="ARBA00022729"/>
    </source>
</evidence>
<dbReference type="RefSeq" id="WP_095524728.1">
    <property type="nucleotide sequence ID" value="NZ_MDUX01000029.1"/>
</dbReference>
<name>A0A272ESK3_9RHOO</name>
<dbReference type="EMBL" id="MDUX01000029">
    <property type="protein sequence ID" value="KAF7599058.1"/>
    <property type="molecule type" value="Genomic_DNA"/>
</dbReference>
<reference evidence="4 5" key="2">
    <citation type="submission" date="2017-07" db="EMBL/GenBank/DDBJ databases">
        <title>Candidatus Dactylopiibacterium carminicum, a nitrogen-fixing symbiont of the cochineal insect Dactylopius coccus and Dactylopius opuntiae (Hemiptera: Coccoidea: Dactylopiidae).</title>
        <authorList>
            <person name="Vera A."/>
        </authorList>
    </citation>
    <scope>NUCLEOTIDE SEQUENCE [LARGE SCALE GENOMIC DNA]</scope>
    <source>
        <strain evidence="4 5">NFDCM</strain>
    </source>
</reference>
<dbReference type="NCBIfam" id="NF033674">
    <property type="entry name" value="stress_OB_fold"/>
    <property type="match status" value="1"/>
</dbReference>
<sequence>MRRMLAGLVAGLLFVPAFAQYTGPGSQPLVTSLQAVLSKPVDDQQVTLRGRILRQVSGDKYIFSDGRDEIRVEIDDKLFAGKPVSANTLVEISGEVEKDFMESPEIDVDALRIIE</sequence>
<dbReference type="Gene3D" id="2.40.50.200">
    <property type="entry name" value="Bacterial OB-fold"/>
    <property type="match status" value="1"/>
</dbReference>
<organism evidence="4 5">
    <name type="scientific">Candidatus Dactylopiibacterium carminicum</name>
    <dbReference type="NCBI Taxonomy" id="857335"/>
    <lineage>
        <taxon>Bacteria</taxon>
        <taxon>Pseudomonadati</taxon>
        <taxon>Pseudomonadota</taxon>
        <taxon>Betaproteobacteria</taxon>
        <taxon>Rhodocyclales</taxon>
        <taxon>Rhodocyclaceae</taxon>
        <taxon>Candidatus Dactylopiibacterium</taxon>
    </lineage>
</organism>
<comment type="caution">
    <text evidence="4">The sequence shown here is derived from an EMBL/GenBank/DDBJ whole genome shotgun (WGS) entry which is preliminary data.</text>
</comment>
<keyword evidence="6" id="KW-1185">Reference proteome</keyword>
<accession>A0A272ESK3</accession>
<dbReference type="SUPFAM" id="SSF101756">
    <property type="entry name" value="Hypothetical protein YgiW"/>
    <property type="match status" value="1"/>
</dbReference>
<dbReference type="InterPro" id="IPR005220">
    <property type="entry name" value="CarO-like"/>
</dbReference>
<evidence type="ECO:0000313" key="6">
    <source>
        <dbReference type="Proteomes" id="UP000623509"/>
    </source>
</evidence>
<keyword evidence="1 2" id="KW-0732">Signal</keyword>
<dbReference type="Proteomes" id="UP000216107">
    <property type="component" value="Unassembled WGS sequence"/>
</dbReference>
<dbReference type="PANTHER" id="PTHR36571">
    <property type="entry name" value="PROTEIN YGIW"/>
    <property type="match status" value="1"/>
</dbReference>
<dbReference type="OrthoDB" id="6650354at2"/>
<evidence type="ECO:0000313" key="5">
    <source>
        <dbReference type="Proteomes" id="UP000216107"/>
    </source>
</evidence>